<proteinExistence type="predicted"/>
<dbReference type="Proteomes" id="UP001432027">
    <property type="component" value="Unassembled WGS sequence"/>
</dbReference>
<dbReference type="Pfam" id="PF25096">
    <property type="entry name" value="DUF7808"/>
    <property type="match status" value="1"/>
</dbReference>
<name>A0AAV5TDW8_9BILA</name>
<evidence type="ECO:0000313" key="4">
    <source>
        <dbReference type="EMBL" id="GMS92303.1"/>
    </source>
</evidence>
<feature type="signal peptide" evidence="2">
    <location>
        <begin position="1"/>
        <end position="15"/>
    </location>
</feature>
<dbReference type="InterPro" id="IPR019425">
    <property type="entry name" value="7TM_GPCR_serpentine_rcpt_Srt"/>
</dbReference>
<keyword evidence="5" id="KW-1185">Reference proteome</keyword>
<comment type="caution">
    <text evidence="4">The sequence shown here is derived from an EMBL/GenBank/DDBJ whole genome shotgun (WGS) entry which is preliminary data.</text>
</comment>
<feature type="transmembrane region" description="Helical" evidence="1">
    <location>
        <begin position="222"/>
        <end position="245"/>
    </location>
</feature>
<evidence type="ECO:0000256" key="1">
    <source>
        <dbReference type="SAM" id="Phobius"/>
    </source>
</evidence>
<evidence type="ECO:0000313" key="5">
    <source>
        <dbReference type="Proteomes" id="UP001432027"/>
    </source>
</evidence>
<evidence type="ECO:0000259" key="3">
    <source>
        <dbReference type="Pfam" id="PF25096"/>
    </source>
</evidence>
<keyword evidence="2" id="KW-0732">Signal</keyword>
<sequence length="285" mass="32501">MRTLLLATAAAISIAQETPEPKAEETKGRFVGFWPRWEERTVDCLAGATAADCVLKASEAAKERRPEDYKCREEPMPQWEFNELARNSTTRIACPIGCEPDSDLSVLQKVPHNNHKCQKYYTYGKFRENGEWYLWMTEPCRAAITTHCRFKDSIAQLRNNFAIEHQEEYNCRSNSTIDWSQSGTRRPIFGALCICFSLFVVPIYISVARVMWRLRATSCYKIMFACAINDCVNIVCISTIFGLFLSNVCQHAQNCSSISRVRHTASTRECTGTIHTSRQVRGLLL</sequence>
<evidence type="ECO:0000256" key="2">
    <source>
        <dbReference type="SAM" id="SignalP"/>
    </source>
</evidence>
<dbReference type="PANTHER" id="PTHR23021">
    <property type="entry name" value="SERPENTINE RECEPTOR, CLASS T"/>
    <property type="match status" value="1"/>
</dbReference>
<dbReference type="PANTHER" id="PTHR23021:SF11">
    <property type="entry name" value="SERPENTINE RECEPTOR, CLASS T"/>
    <property type="match status" value="1"/>
</dbReference>
<reference evidence="4" key="1">
    <citation type="submission" date="2023-10" db="EMBL/GenBank/DDBJ databases">
        <title>Genome assembly of Pristionchus species.</title>
        <authorList>
            <person name="Yoshida K."/>
            <person name="Sommer R.J."/>
        </authorList>
    </citation>
    <scope>NUCLEOTIDE SEQUENCE</scope>
    <source>
        <strain evidence="4">RS0144</strain>
    </source>
</reference>
<dbReference type="AlphaFoldDB" id="A0AAV5TDW8"/>
<gene>
    <name evidence="4" type="ORF">PENTCL1PPCAC_14478</name>
</gene>
<keyword evidence="1" id="KW-0472">Membrane</keyword>
<dbReference type="Pfam" id="PF10321">
    <property type="entry name" value="7TM_GPCR_Srt"/>
    <property type="match status" value="1"/>
</dbReference>
<keyword evidence="1" id="KW-1133">Transmembrane helix</keyword>
<protein>
    <recommendedName>
        <fullName evidence="3">DUF7808 domain-containing protein</fullName>
    </recommendedName>
</protein>
<dbReference type="InterPro" id="IPR056710">
    <property type="entry name" value="DUF7808"/>
</dbReference>
<feature type="chain" id="PRO_5043652474" description="DUF7808 domain-containing protein" evidence="2">
    <location>
        <begin position="16"/>
        <end position="285"/>
    </location>
</feature>
<keyword evidence="1" id="KW-0812">Transmembrane</keyword>
<feature type="domain" description="DUF7808" evidence="3">
    <location>
        <begin position="39"/>
        <end position="160"/>
    </location>
</feature>
<feature type="transmembrane region" description="Helical" evidence="1">
    <location>
        <begin position="188"/>
        <end position="210"/>
    </location>
</feature>
<dbReference type="EMBL" id="BTSX01000004">
    <property type="protein sequence ID" value="GMS92303.1"/>
    <property type="molecule type" value="Genomic_DNA"/>
</dbReference>
<organism evidence="4 5">
    <name type="scientific">Pristionchus entomophagus</name>
    <dbReference type="NCBI Taxonomy" id="358040"/>
    <lineage>
        <taxon>Eukaryota</taxon>
        <taxon>Metazoa</taxon>
        <taxon>Ecdysozoa</taxon>
        <taxon>Nematoda</taxon>
        <taxon>Chromadorea</taxon>
        <taxon>Rhabditida</taxon>
        <taxon>Rhabditina</taxon>
        <taxon>Diplogasteromorpha</taxon>
        <taxon>Diplogasteroidea</taxon>
        <taxon>Neodiplogasteridae</taxon>
        <taxon>Pristionchus</taxon>
    </lineage>
</organism>
<accession>A0AAV5TDW8</accession>